<dbReference type="KEGG" id="bpz:BP1026B_I2021"/>
<dbReference type="AlphaFoldDB" id="A0A0H3HL19"/>
<organism evidence="1 2">
    <name type="scientific">Burkholderia pseudomallei (strain 1026b)</name>
    <dbReference type="NCBI Taxonomy" id="884204"/>
    <lineage>
        <taxon>Bacteria</taxon>
        <taxon>Pseudomonadati</taxon>
        <taxon>Pseudomonadota</taxon>
        <taxon>Betaproteobacteria</taxon>
        <taxon>Burkholderiales</taxon>
        <taxon>Burkholderiaceae</taxon>
        <taxon>Burkholderia</taxon>
        <taxon>pseudomallei group</taxon>
    </lineage>
</organism>
<evidence type="ECO:0000313" key="2">
    <source>
        <dbReference type="Proteomes" id="UP000010087"/>
    </source>
</evidence>
<gene>
    <name evidence="1" type="ordered locus">BP1026B_I2021</name>
</gene>
<evidence type="ECO:0000313" key="1">
    <source>
        <dbReference type="EMBL" id="AFI66637.1"/>
    </source>
</evidence>
<reference evidence="1 2" key="1">
    <citation type="journal article" date="2012" name="PLoS ONE">
        <title>Evolution of Burkholderia pseudomallei in recurrent melioidosis.</title>
        <authorList>
            <person name="Hayden H.S."/>
            <person name="Lim R."/>
            <person name="Brittnacher M.J."/>
            <person name="Sims E.H."/>
            <person name="Ramage E.R."/>
            <person name="Fong C."/>
            <person name="Wu Z."/>
            <person name="Crist E."/>
            <person name="Chang J."/>
            <person name="Zhou Y."/>
            <person name="Radey M."/>
            <person name="Rohmer L."/>
            <person name="Haugen E."/>
            <person name="Gillett W."/>
            <person name="Wuthiekanun V."/>
            <person name="Peacock S.J."/>
            <person name="Kaul R."/>
            <person name="Miller S.I."/>
            <person name="Manoil C."/>
            <person name="Jacobs M.A."/>
        </authorList>
    </citation>
    <scope>NUCLEOTIDE SEQUENCE [LARGE SCALE GENOMIC DNA]</scope>
    <source>
        <strain evidence="1 2">1026b</strain>
    </source>
</reference>
<dbReference type="PATRIC" id="fig|884204.3.peg.2237"/>
<dbReference type="Proteomes" id="UP000010087">
    <property type="component" value="Chromosome 1"/>
</dbReference>
<accession>A0A0H3HL19</accession>
<evidence type="ECO:0008006" key="3">
    <source>
        <dbReference type="Google" id="ProtNLM"/>
    </source>
</evidence>
<proteinExistence type="predicted"/>
<name>A0A0H3HL19_BURP2</name>
<sequence length="87" mass="9503">MCRPMRSMVRLKRDECIAYRQSLDGADVLTPPKALDAGRGDYFAVVMPGCTEPEQVDGASFRVLDRAAGRVRIALPSQDDGQCASSR</sequence>
<protein>
    <recommendedName>
        <fullName evidence="3">Paar motif family protein</fullName>
    </recommendedName>
</protein>
<dbReference type="EMBL" id="CP002833">
    <property type="protein sequence ID" value="AFI66637.1"/>
    <property type="molecule type" value="Genomic_DNA"/>
</dbReference>